<evidence type="ECO:0000313" key="10">
    <source>
        <dbReference type="Proteomes" id="UP000037558"/>
    </source>
</evidence>
<dbReference type="PANTHER" id="PTHR34979:SF1">
    <property type="entry name" value="INNER MEMBRANE PROTEIN YGAZ"/>
    <property type="match status" value="1"/>
</dbReference>
<keyword evidence="3" id="KW-0813">Transport</keyword>
<proteinExistence type="inferred from homology"/>
<keyword evidence="7 8" id="KW-0472">Membrane</keyword>
<keyword evidence="6 8" id="KW-1133">Transmembrane helix</keyword>
<feature type="transmembrane region" description="Helical" evidence="8">
    <location>
        <begin position="23"/>
        <end position="44"/>
    </location>
</feature>
<dbReference type="Pfam" id="PF03591">
    <property type="entry name" value="AzlC"/>
    <property type="match status" value="1"/>
</dbReference>
<dbReference type="PATRIC" id="fig|284581.3.peg.2077"/>
<name>A0A0M0L564_9BACI</name>
<evidence type="ECO:0000313" key="9">
    <source>
        <dbReference type="EMBL" id="KOO46184.1"/>
    </source>
</evidence>
<feature type="transmembrane region" description="Helical" evidence="8">
    <location>
        <begin position="83"/>
        <end position="105"/>
    </location>
</feature>
<evidence type="ECO:0000256" key="3">
    <source>
        <dbReference type="ARBA" id="ARBA00022448"/>
    </source>
</evidence>
<evidence type="ECO:0000256" key="6">
    <source>
        <dbReference type="ARBA" id="ARBA00022989"/>
    </source>
</evidence>
<feature type="transmembrane region" description="Helical" evidence="8">
    <location>
        <begin position="221"/>
        <end position="238"/>
    </location>
</feature>
<keyword evidence="5 8" id="KW-0812">Transmembrane</keyword>
<dbReference type="InterPro" id="IPR011606">
    <property type="entry name" value="Brnchd-chn_aa_trnsp_permease"/>
</dbReference>
<keyword evidence="10" id="KW-1185">Reference proteome</keyword>
<dbReference type="OrthoDB" id="3177005at2"/>
<evidence type="ECO:0000256" key="7">
    <source>
        <dbReference type="ARBA" id="ARBA00023136"/>
    </source>
</evidence>
<feature type="transmembrane region" description="Helical" evidence="8">
    <location>
        <begin position="197"/>
        <end position="215"/>
    </location>
</feature>
<dbReference type="GO" id="GO:1903785">
    <property type="term" value="P:L-valine transmembrane transport"/>
    <property type="evidence" value="ECO:0007669"/>
    <property type="project" value="TreeGrafter"/>
</dbReference>
<dbReference type="STRING" id="284581.AMD01_09985"/>
<protein>
    <submittedName>
        <fullName evidence="9">Branched-chain amino acid ABC transporter</fullName>
    </submittedName>
</protein>
<gene>
    <name evidence="9" type="ORF">AMD01_09985</name>
</gene>
<reference evidence="10" key="1">
    <citation type="submission" date="2015-08" db="EMBL/GenBank/DDBJ databases">
        <title>Fjat-14210 dsm16467.</title>
        <authorList>
            <person name="Liu B."/>
            <person name="Wang J."/>
            <person name="Zhu Y."/>
            <person name="Liu G."/>
            <person name="Chen Q."/>
            <person name="Chen Z."/>
            <person name="Lan J."/>
            <person name="Che J."/>
            <person name="Ge C."/>
            <person name="Shi H."/>
            <person name="Pan Z."/>
            <person name="Liu X."/>
        </authorList>
    </citation>
    <scope>NUCLEOTIDE SEQUENCE [LARGE SCALE GENOMIC DNA]</scope>
    <source>
        <strain evidence="10">DSM 16467</strain>
    </source>
</reference>
<evidence type="ECO:0000256" key="8">
    <source>
        <dbReference type="SAM" id="Phobius"/>
    </source>
</evidence>
<feature type="transmembrane region" description="Helical" evidence="8">
    <location>
        <begin position="56"/>
        <end position="77"/>
    </location>
</feature>
<comment type="similarity">
    <text evidence="2">Belongs to the AzlC family.</text>
</comment>
<dbReference type="PANTHER" id="PTHR34979">
    <property type="entry name" value="INNER MEMBRANE PROTEIN YGAZ"/>
    <property type="match status" value="1"/>
</dbReference>
<organism evidence="9 10">
    <name type="scientific">Priestia koreensis</name>
    <dbReference type="NCBI Taxonomy" id="284581"/>
    <lineage>
        <taxon>Bacteria</taxon>
        <taxon>Bacillati</taxon>
        <taxon>Bacillota</taxon>
        <taxon>Bacilli</taxon>
        <taxon>Bacillales</taxon>
        <taxon>Bacillaceae</taxon>
        <taxon>Priestia</taxon>
    </lineage>
</organism>
<evidence type="ECO:0000256" key="1">
    <source>
        <dbReference type="ARBA" id="ARBA00004651"/>
    </source>
</evidence>
<dbReference type="RefSeq" id="WP_053401255.1">
    <property type="nucleotide sequence ID" value="NZ_JAUKEN010000001.1"/>
</dbReference>
<feature type="transmembrane region" description="Helical" evidence="8">
    <location>
        <begin position="141"/>
        <end position="166"/>
    </location>
</feature>
<comment type="caution">
    <text evidence="9">The sequence shown here is derived from an EMBL/GenBank/DDBJ whole genome shotgun (WGS) entry which is preliminary data.</text>
</comment>
<comment type="subcellular location">
    <subcellularLocation>
        <location evidence="1">Cell membrane</location>
        <topology evidence="1">Multi-pass membrane protein</topology>
    </subcellularLocation>
</comment>
<accession>A0A0M0L564</accession>
<dbReference type="AlphaFoldDB" id="A0A0M0L564"/>
<evidence type="ECO:0000256" key="2">
    <source>
        <dbReference type="ARBA" id="ARBA00010735"/>
    </source>
</evidence>
<keyword evidence="4" id="KW-1003">Cell membrane</keyword>
<dbReference type="GO" id="GO:0005886">
    <property type="term" value="C:plasma membrane"/>
    <property type="evidence" value="ECO:0007669"/>
    <property type="project" value="UniProtKB-SubCell"/>
</dbReference>
<evidence type="ECO:0000256" key="5">
    <source>
        <dbReference type="ARBA" id="ARBA00022692"/>
    </source>
</evidence>
<evidence type="ECO:0000256" key="4">
    <source>
        <dbReference type="ARBA" id="ARBA00022475"/>
    </source>
</evidence>
<feature type="transmembrane region" description="Helical" evidence="8">
    <location>
        <begin position="172"/>
        <end position="190"/>
    </location>
</feature>
<dbReference type="EMBL" id="LILC01000013">
    <property type="protein sequence ID" value="KOO46184.1"/>
    <property type="molecule type" value="Genomic_DNA"/>
</dbReference>
<sequence>MQPTAKLAPPVTSSSLSMYRKGVATALPIVIGYIPIALTFGLLAKQAGIPVFETGMMSLLVFAGASQFMAVNMLSIGTGAFEIIFATFILNFRHFIMNLSLMNILEKTPFHWKLGLSALLTDETFAMAALHQEQASKKRSYYFFAGIMTASCASWVLGSVIGSLAADFFPKSLSDSMGIALYAMFIGLLVPSVKKEWRYGVIAICSMLLNLLFSIWLSSGWSIVLATILGGAVGMLLTRRETE</sequence>
<dbReference type="Proteomes" id="UP000037558">
    <property type="component" value="Unassembled WGS sequence"/>
</dbReference>